<organism evidence="5 6">
    <name type="scientific">Pseudofrankia inefficax (strain DSM 45817 / CECT 9037 / DDB 130130 / EuI1c)</name>
    <name type="common">Frankia inefficax</name>
    <dbReference type="NCBI Taxonomy" id="298654"/>
    <lineage>
        <taxon>Bacteria</taxon>
        <taxon>Bacillati</taxon>
        <taxon>Actinomycetota</taxon>
        <taxon>Actinomycetes</taxon>
        <taxon>Frankiales</taxon>
        <taxon>Frankiaceae</taxon>
        <taxon>Pseudofrankia</taxon>
    </lineage>
</organism>
<dbReference type="HOGENOM" id="CLU_000604_92_0_11"/>
<dbReference type="InterPro" id="IPR050107">
    <property type="entry name" value="ABC_carbohydrate_import_ATPase"/>
</dbReference>
<dbReference type="PANTHER" id="PTHR43790">
    <property type="entry name" value="CARBOHYDRATE TRANSPORT ATP-BINDING PROTEIN MG119-RELATED"/>
    <property type="match status" value="1"/>
</dbReference>
<dbReference type="CDD" id="cd03215">
    <property type="entry name" value="ABC_Carb_Monos_II"/>
    <property type="match status" value="1"/>
</dbReference>
<reference evidence="5 6" key="1">
    <citation type="submission" date="2010-10" db="EMBL/GenBank/DDBJ databases">
        <title>Complete sequence of Frankia sp. EuI1c.</title>
        <authorList>
            <consortium name="US DOE Joint Genome Institute"/>
            <person name="Lucas S."/>
            <person name="Copeland A."/>
            <person name="Lapidus A."/>
            <person name="Cheng J.-F."/>
            <person name="Bruce D."/>
            <person name="Goodwin L."/>
            <person name="Pitluck S."/>
            <person name="Chertkov O."/>
            <person name="Detter J.C."/>
            <person name="Han C."/>
            <person name="Tapia R."/>
            <person name="Land M."/>
            <person name="Hauser L."/>
            <person name="Jeffries C."/>
            <person name="Kyrpides N."/>
            <person name="Ivanova N."/>
            <person name="Mikhailova N."/>
            <person name="Beauchemin N."/>
            <person name="Sen A."/>
            <person name="Sur S.A."/>
            <person name="Gtari M."/>
            <person name="Wall L."/>
            <person name="Tisa L."/>
            <person name="Woyke T."/>
        </authorList>
    </citation>
    <scope>NUCLEOTIDE SEQUENCE [LARGE SCALE GENOMIC DNA]</scope>
    <source>
        <strain evidence="6">DSM 45817 / CECT 9037 / EuI1c</strain>
    </source>
</reference>
<feature type="domain" description="ABC transporter" evidence="4">
    <location>
        <begin position="20"/>
        <end position="254"/>
    </location>
</feature>
<dbReference type="STRING" id="298654.FraEuI1c_0534"/>
<dbReference type="GO" id="GO:0005524">
    <property type="term" value="F:ATP binding"/>
    <property type="evidence" value="ECO:0007669"/>
    <property type="project" value="UniProtKB-KW"/>
</dbReference>
<dbReference type="OrthoDB" id="8416490at2"/>
<keyword evidence="2" id="KW-0067">ATP-binding</keyword>
<keyword evidence="6" id="KW-1185">Reference proteome</keyword>
<dbReference type="SUPFAM" id="SSF52540">
    <property type="entry name" value="P-loop containing nucleoside triphosphate hydrolases"/>
    <property type="match status" value="2"/>
</dbReference>
<dbReference type="InterPro" id="IPR003439">
    <property type="entry name" value="ABC_transporter-like_ATP-bd"/>
</dbReference>
<evidence type="ECO:0000313" key="6">
    <source>
        <dbReference type="Proteomes" id="UP000002484"/>
    </source>
</evidence>
<dbReference type="PROSITE" id="PS50893">
    <property type="entry name" value="ABC_TRANSPORTER_2"/>
    <property type="match status" value="2"/>
</dbReference>
<name>E3JB86_PSEI1</name>
<evidence type="ECO:0000259" key="4">
    <source>
        <dbReference type="PROSITE" id="PS50893"/>
    </source>
</evidence>
<sequence>MSAVTATAPDGQTATAEPLLRVTDFTKRFGEVLANSDVSFDVRPGEVHALIGENGAGKSTLLKLIYGMYKPDSGELRVAGEQVAVGSPTQARALGIGMVFQDLRLVPAFTVTENYALALATSGITIRQAELRRRITEASETYGLAVDPTALVRHLSIGERQRTEILKVLMSGARIVILDEPTSVLAPTEVEALFAMVNGLRAQGLGIVIVTHKLAEVRAIADRVTVLRGGRVVLSGVDPKPMTDAELIEAMVGQTVAALPAERPTVTSDAPPALELTDVSALGDRGVTALRDVTLTVNPGEIVGVAGVAGSGQRELCEVAVGARSVSAGTVRVNGRELGRGGPTAGIAAGAVDVPEDPVNDAVVPTLTVLEHMALSHLKAFLRRIGVDWRRAGKHTTDINEKVQLRMAPAHRRVADLSGGNIQRVMLSRALGREAPLVVAAYPSRGLDIATTRRTQELLLARRAEGAGLLVVSEDLDELMAVADRIAVFCAGRLTGVVAAATTNRQELGALMTATGPATDQPADTTPAAAAASGTQTDAQTGGEQS</sequence>
<accession>E3JB86</accession>
<dbReference type="SMART" id="SM00382">
    <property type="entry name" value="AAA"/>
    <property type="match status" value="1"/>
</dbReference>
<evidence type="ECO:0000256" key="2">
    <source>
        <dbReference type="ARBA" id="ARBA00022840"/>
    </source>
</evidence>
<evidence type="ECO:0000256" key="3">
    <source>
        <dbReference type="SAM" id="MobiDB-lite"/>
    </source>
</evidence>
<dbReference type="GO" id="GO:0016887">
    <property type="term" value="F:ATP hydrolysis activity"/>
    <property type="evidence" value="ECO:0007669"/>
    <property type="project" value="InterPro"/>
</dbReference>
<dbReference type="Pfam" id="PF00005">
    <property type="entry name" value="ABC_tran"/>
    <property type="match status" value="2"/>
</dbReference>
<dbReference type="Proteomes" id="UP000002484">
    <property type="component" value="Chromosome"/>
</dbReference>
<dbReference type="EMBL" id="CP002299">
    <property type="protein sequence ID" value="ADP78616.1"/>
    <property type="molecule type" value="Genomic_DNA"/>
</dbReference>
<dbReference type="RefSeq" id="WP_013421738.1">
    <property type="nucleotide sequence ID" value="NC_014666.1"/>
</dbReference>
<dbReference type="PANTHER" id="PTHR43790:SF4">
    <property type="entry name" value="GUANOSINE IMPORT ATP-BINDING PROTEIN NUPO"/>
    <property type="match status" value="1"/>
</dbReference>
<gene>
    <name evidence="5" type="ordered locus">FraEuI1c_0534</name>
</gene>
<proteinExistence type="predicted"/>
<keyword evidence="1" id="KW-0547">Nucleotide-binding</keyword>
<dbReference type="InterPro" id="IPR017871">
    <property type="entry name" value="ABC_transporter-like_CS"/>
</dbReference>
<dbReference type="CDD" id="cd03216">
    <property type="entry name" value="ABC_Carb_Monos_I"/>
    <property type="match status" value="1"/>
</dbReference>
<dbReference type="InterPro" id="IPR003593">
    <property type="entry name" value="AAA+_ATPase"/>
</dbReference>
<dbReference type="KEGG" id="fri:FraEuI1c_0534"/>
<protein>
    <submittedName>
        <fullName evidence="5">ABC transporter related protein</fullName>
    </submittedName>
</protein>
<dbReference type="eggNOG" id="COG3845">
    <property type="taxonomic scope" value="Bacteria"/>
</dbReference>
<evidence type="ECO:0000256" key="1">
    <source>
        <dbReference type="ARBA" id="ARBA00022741"/>
    </source>
</evidence>
<dbReference type="Gene3D" id="3.40.50.300">
    <property type="entry name" value="P-loop containing nucleotide triphosphate hydrolases"/>
    <property type="match status" value="2"/>
</dbReference>
<dbReference type="PROSITE" id="PS00211">
    <property type="entry name" value="ABC_TRANSPORTER_1"/>
    <property type="match status" value="1"/>
</dbReference>
<feature type="region of interest" description="Disordered" evidence="3">
    <location>
        <begin position="515"/>
        <end position="546"/>
    </location>
</feature>
<evidence type="ECO:0000313" key="5">
    <source>
        <dbReference type="EMBL" id="ADP78616.1"/>
    </source>
</evidence>
<dbReference type="InParanoid" id="E3JB86"/>
<dbReference type="AlphaFoldDB" id="E3JB86"/>
<feature type="domain" description="ABC transporter" evidence="4">
    <location>
        <begin position="274"/>
        <end position="516"/>
    </location>
</feature>
<dbReference type="InterPro" id="IPR027417">
    <property type="entry name" value="P-loop_NTPase"/>
</dbReference>